<evidence type="ECO:0000256" key="1">
    <source>
        <dbReference type="SAM" id="Phobius"/>
    </source>
</evidence>
<feature type="transmembrane region" description="Helical" evidence="1">
    <location>
        <begin position="6"/>
        <end position="26"/>
    </location>
</feature>
<feature type="transmembrane region" description="Helical" evidence="1">
    <location>
        <begin position="33"/>
        <end position="53"/>
    </location>
</feature>
<proteinExistence type="predicted"/>
<evidence type="ECO:0000313" key="3">
    <source>
        <dbReference type="Proteomes" id="UP001595882"/>
    </source>
</evidence>
<feature type="transmembrane region" description="Helical" evidence="1">
    <location>
        <begin position="73"/>
        <end position="95"/>
    </location>
</feature>
<accession>A0ABV8WU52</accession>
<dbReference type="EMBL" id="JBHSDT010000004">
    <property type="protein sequence ID" value="MFC4402618.1"/>
    <property type="molecule type" value="Genomic_DNA"/>
</dbReference>
<feature type="transmembrane region" description="Helical" evidence="1">
    <location>
        <begin position="107"/>
        <end position="136"/>
    </location>
</feature>
<keyword evidence="3" id="KW-1185">Reference proteome</keyword>
<gene>
    <name evidence="2" type="ORF">ACFOY7_05990</name>
</gene>
<comment type="caution">
    <text evidence="2">The sequence shown here is derived from an EMBL/GenBank/DDBJ whole genome shotgun (WGS) entry which is preliminary data.</text>
</comment>
<sequence length="140" mass="15976">MRKEVTAIDLILFVTFLLITGCLFIGTSKHEKIWLGGVGASLLIIFLIVGQIIKWQTGFFVERTEDNSAAVGNWVVSFYIILMIYLLVLLNYRMIKMAISKRSPVKWSLIVLDILLSIIIILLGYFGLFFVAFMYFPFAP</sequence>
<name>A0ABV8WU52_9BACI</name>
<keyword evidence="1" id="KW-1133">Transmembrane helix</keyword>
<keyword evidence="1" id="KW-0472">Membrane</keyword>
<evidence type="ECO:0000313" key="2">
    <source>
        <dbReference type="EMBL" id="MFC4402618.1"/>
    </source>
</evidence>
<protein>
    <recommendedName>
        <fullName evidence="4">Colicin V production protein</fullName>
    </recommendedName>
</protein>
<reference evidence="3" key="1">
    <citation type="journal article" date="2019" name="Int. J. Syst. Evol. Microbiol.">
        <title>The Global Catalogue of Microorganisms (GCM) 10K type strain sequencing project: providing services to taxonomists for standard genome sequencing and annotation.</title>
        <authorList>
            <consortium name="The Broad Institute Genomics Platform"/>
            <consortium name="The Broad Institute Genome Sequencing Center for Infectious Disease"/>
            <person name="Wu L."/>
            <person name="Ma J."/>
        </authorList>
    </citation>
    <scope>NUCLEOTIDE SEQUENCE [LARGE SCALE GENOMIC DNA]</scope>
    <source>
        <strain evidence="3">CCUG 37865</strain>
    </source>
</reference>
<keyword evidence="1" id="KW-0812">Transmembrane</keyword>
<dbReference type="RefSeq" id="WP_390250375.1">
    <property type="nucleotide sequence ID" value="NZ_JBHSDT010000004.1"/>
</dbReference>
<dbReference type="PROSITE" id="PS51257">
    <property type="entry name" value="PROKAR_LIPOPROTEIN"/>
    <property type="match status" value="1"/>
</dbReference>
<evidence type="ECO:0008006" key="4">
    <source>
        <dbReference type="Google" id="ProtNLM"/>
    </source>
</evidence>
<dbReference type="Proteomes" id="UP001595882">
    <property type="component" value="Unassembled WGS sequence"/>
</dbReference>
<organism evidence="2 3">
    <name type="scientific">Gracilibacillus xinjiangensis</name>
    <dbReference type="NCBI Taxonomy" id="1193282"/>
    <lineage>
        <taxon>Bacteria</taxon>
        <taxon>Bacillati</taxon>
        <taxon>Bacillota</taxon>
        <taxon>Bacilli</taxon>
        <taxon>Bacillales</taxon>
        <taxon>Bacillaceae</taxon>
        <taxon>Gracilibacillus</taxon>
    </lineage>
</organism>